<keyword evidence="6" id="KW-1185">Reference proteome</keyword>
<dbReference type="PROSITE" id="PS50041">
    <property type="entry name" value="C_TYPE_LECTIN_2"/>
    <property type="match status" value="1"/>
</dbReference>
<reference evidence="5" key="1">
    <citation type="submission" date="2022-11" db="EMBL/GenBank/DDBJ databases">
        <authorList>
            <person name="Kikuchi T."/>
        </authorList>
    </citation>
    <scope>NUCLEOTIDE SEQUENCE</scope>
    <source>
        <strain evidence="5">PS1010</strain>
    </source>
</reference>
<dbReference type="InterPro" id="IPR001304">
    <property type="entry name" value="C-type_lectin-like"/>
</dbReference>
<dbReference type="SUPFAM" id="SSF56436">
    <property type="entry name" value="C-type lectin-like"/>
    <property type="match status" value="1"/>
</dbReference>
<dbReference type="CDD" id="cd00037">
    <property type="entry name" value="CLECT"/>
    <property type="match status" value="1"/>
</dbReference>
<dbReference type="PROSITE" id="PS50234">
    <property type="entry name" value="VWFA"/>
    <property type="match status" value="1"/>
</dbReference>
<dbReference type="SMART" id="SM00034">
    <property type="entry name" value="CLECT"/>
    <property type="match status" value="1"/>
</dbReference>
<dbReference type="InterPro" id="IPR002035">
    <property type="entry name" value="VWF_A"/>
</dbReference>
<dbReference type="PANTHER" id="PTHR31024:SF3">
    <property type="entry name" value="C-TYPE LECTIN-RELATED"/>
    <property type="match status" value="1"/>
</dbReference>
<dbReference type="Gene3D" id="3.10.100.10">
    <property type="entry name" value="Mannose-Binding Protein A, subunit A"/>
    <property type="match status" value="1"/>
</dbReference>
<dbReference type="SUPFAM" id="SSF53300">
    <property type="entry name" value="vWA-like"/>
    <property type="match status" value="1"/>
</dbReference>
<dbReference type="PANTHER" id="PTHR31024">
    <property type="entry name" value="C-TYPE LECTIN"/>
    <property type="match status" value="1"/>
</dbReference>
<gene>
    <name evidence="5" type="ORF">CAMP_LOCUS16216</name>
</gene>
<evidence type="ECO:0008006" key="7">
    <source>
        <dbReference type="Google" id="ProtNLM"/>
    </source>
</evidence>
<dbReference type="EMBL" id="CANHGI010000005">
    <property type="protein sequence ID" value="CAI5453579.1"/>
    <property type="molecule type" value="Genomic_DNA"/>
</dbReference>
<accession>A0A9P1N8E8</accession>
<comment type="caution">
    <text evidence="5">The sequence shown here is derived from an EMBL/GenBank/DDBJ whole genome shotgun (WGS) entry which is preliminary data.</text>
</comment>
<evidence type="ECO:0000256" key="1">
    <source>
        <dbReference type="SAM" id="Phobius"/>
    </source>
</evidence>
<feature type="domain" description="C-type lectin" evidence="3">
    <location>
        <begin position="242"/>
        <end position="359"/>
    </location>
</feature>
<dbReference type="OrthoDB" id="5787264at2759"/>
<sequence length="439" mass="49139">MRFPLLAFFILASSISAYEDRECGADLSHLWLDIVLVVDNSANMTFSELMIIGNTIKDVFMNGTKVGTQYSDPRSTRVGIVTYNLNATVAADLNTYQSTGDFIVGLFGALVTTTVTESYLKQGLLTARDTLYAGRQEVRQNYQQVIIVFTSQYGGSGEQDPKPVADRLKASGIQIITVFVDYDNNNDLRDKLSQIANPGYNFSTFDTNLVGELEGALLLMNCFCPNYWTQYTVPSNNGGLYKYGVCVRSSGIQASWNAAKFACHNYAKTGFLVSEFSQQKHDFVFNLVQKDTFNTPPYMYHIGLSRINGVWSWQQVNGQQVLPLQNETFWNPGYPTSLSSDSGVMNIQAGAELNVGWQNINLYTVAKIYILLIVLSTFLIAFSSAKYCDCPESHTCYRDRCYPRQTCKHGGAGPTDEYCGFERFCRGGYCYDMNEIYGR</sequence>
<dbReference type="SMART" id="SM00327">
    <property type="entry name" value="VWA"/>
    <property type="match status" value="1"/>
</dbReference>
<protein>
    <recommendedName>
        <fullName evidence="7">VWFA domain-containing protein</fullName>
    </recommendedName>
</protein>
<dbReference type="InterPro" id="IPR016187">
    <property type="entry name" value="CTDL_fold"/>
</dbReference>
<name>A0A9P1N8E8_9PELO</name>
<keyword evidence="2" id="KW-0732">Signal</keyword>
<feature type="chain" id="PRO_5040203508" description="VWFA domain-containing protein" evidence="2">
    <location>
        <begin position="18"/>
        <end position="439"/>
    </location>
</feature>
<feature type="transmembrane region" description="Helical" evidence="1">
    <location>
        <begin position="368"/>
        <end position="388"/>
    </location>
</feature>
<dbReference type="InterPro" id="IPR016186">
    <property type="entry name" value="C-type_lectin-like/link_sf"/>
</dbReference>
<keyword evidence="1" id="KW-1133">Transmembrane helix</keyword>
<dbReference type="Pfam" id="PF00059">
    <property type="entry name" value="Lectin_C"/>
    <property type="match status" value="1"/>
</dbReference>
<dbReference type="Proteomes" id="UP001152747">
    <property type="component" value="Unassembled WGS sequence"/>
</dbReference>
<evidence type="ECO:0000256" key="2">
    <source>
        <dbReference type="SAM" id="SignalP"/>
    </source>
</evidence>
<evidence type="ECO:0000313" key="6">
    <source>
        <dbReference type="Proteomes" id="UP001152747"/>
    </source>
</evidence>
<evidence type="ECO:0000259" key="3">
    <source>
        <dbReference type="PROSITE" id="PS50041"/>
    </source>
</evidence>
<dbReference type="InterPro" id="IPR036465">
    <property type="entry name" value="vWFA_dom_sf"/>
</dbReference>
<dbReference type="Gene3D" id="3.40.50.410">
    <property type="entry name" value="von Willebrand factor, type A domain"/>
    <property type="match status" value="1"/>
</dbReference>
<evidence type="ECO:0000259" key="4">
    <source>
        <dbReference type="PROSITE" id="PS50234"/>
    </source>
</evidence>
<dbReference type="GO" id="GO:0045087">
    <property type="term" value="P:innate immune response"/>
    <property type="evidence" value="ECO:0007669"/>
    <property type="project" value="TreeGrafter"/>
</dbReference>
<evidence type="ECO:0000313" key="5">
    <source>
        <dbReference type="EMBL" id="CAI5453579.1"/>
    </source>
</evidence>
<proteinExistence type="predicted"/>
<dbReference type="AlphaFoldDB" id="A0A9P1N8E8"/>
<keyword evidence="1" id="KW-0472">Membrane</keyword>
<keyword evidence="1" id="KW-0812">Transmembrane</keyword>
<feature type="domain" description="VWFA" evidence="4">
    <location>
        <begin position="33"/>
        <end position="217"/>
    </location>
</feature>
<organism evidence="5 6">
    <name type="scientific">Caenorhabditis angaria</name>
    <dbReference type="NCBI Taxonomy" id="860376"/>
    <lineage>
        <taxon>Eukaryota</taxon>
        <taxon>Metazoa</taxon>
        <taxon>Ecdysozoa</taxon>
        <taxon>Nematoda</taxon>
        <taxon>Chromadorea</taxon>
        <taxon>Rhabditida</taxon>
        <taxon>Rhabditina</taxon>
        <taxon>Rhabditomorpha</taxon>
        <taxon>Rhabditoidea</taxon>
        <taxon>Rhabditidae</taxon>
        <taxon>Peloderinae</taxon>
        <taxon>Caenorhabditis</taxon>
    </lineage>
</organism>
<dbReference type="Pfam" id="PF00092">
    <property type="entry name" value="VWA"/>
    <property type="match status" value="1"/>
</dbReference>
<feature type="signal peptide" evidence="2">
    <location>
        <begin position="1"/>
        <end position="17"/>
    </location>
</feature>